<evidence type="ECO:0000313" key="3">
    <source>
        <dbReference type="Proteomes" id="UP000196485"/>
    </source>
</evidence>
<reference evidence="3" key="1">
    <citation type="submission" date="2017-06" db="EMBL/GenBank/DDBJ databases">
        <authorList>
            <person name="Rodrigo-Torres L."/>
            <person name="Arahal R. D."/>
            <person name="Lucena T."/>
        </authorList>
    </citation>
    <scope>NUCLEOTIDE SEQUENCE [LARGE SCALE GENOMIC DNA]</scope>
    <source>
        <strain evidence="3">type strain: CECT 9192</strain>
    </source>
</reference>
<dbReference type="Proteomes" id="UP000196485">
    <property type="component" value="Unassembled WGS sequence"/>
</dbReference>
<accession>A0A1Y6KVB5</accession>
<evidence type="ECO:0008006" key="4">
    <source>
        <dbReference type="Google" id="ProtNLM"/>
    </source>
</evidence>
<dbReference type="EMBL" id="FYAH01000002">
    <property type="protein sequence ID" value="SMY16041.1"/>
    <property type="molecule type" value="Genomic_DNA"/>
</dbReference>
<dbReference type="InterPro" id="IPR024409">
    <property type="entry name" value="DUF3833"/>
</dbReference>
<organism evidence="2 3">
    <name type="scientific">Photobacterium aquimaris</name>
    <dbReference type="NCBI Taxonomy" id="512643"/>
    <lineage>
        <taxon>Bacteria</taxon>
        <taxon>Pseudomonadati</taxon>
        <taxon>Pseudomonadota</taxon>
        <taxon>Gammaproteobacteria</taxon>
        <taxon>Vibrionales</taxon>
        <taxon>Vibrionaceae</taxon>
        <taxon>Photobacterium</taxon>
    </lineage>
</organism>
<keyword evidence="1" id="KW-1133">Transmembrane helix</keyword>
<feature type="transmembrane region" description="Helical" evidence="1">
    <location>
        <begin position="20"/>
        <end position="38"/>
    </location>
</feature>
<dbReference type="AlphaFoldDB" id="A0A1Y6KVB5"/>
<keyword evidence="3" id="KW-1185">Reference proteome</keyword>
<gene>
    <name evidence="2" type="ORF">PAQU9191_01272</name>
</gene>
<dbReference type="Pfam" id="PF12915">
    <property type="entry name" value="DUF3833"/>
    <property type="match status" value="1"/>
</dbReference>
<sequence length="189" mass="22126">MYIPRTHINNSNQKMHMPLYWLLMIWMVLLLNGCTTSIDDYQNAEPKFDLFKFFDGKTQAWGMVQDYKGQQIRRFDVKLNGVISGNQLVLTEDFVFDDSQTQQRIWTITKQPDGHYLGTADDVIGEAVGYEKGNALNWLYVLAMDVNGSTYHINFDDWMFYQNNNQLFNIAKMKKWGFTVGTVTLFFQK</sequence>
<keyword evidence="1" id="KW-0812">Transmembrane</keyword>
<protein>
    <recommendedName>
        <fullName evidence="4">DUF3833 domain-containing protein</fullName>
    </recommendedName>
</protein>
<evidence type="ECO:0000313" key="2">
    <source>
        <dbReference type="EMBL" id="SMY16041.1"/>
    </source>
</evidence>
<keyword evidence="1" id="KW-0472">Membrane</keyword>
<evidence type="ECO:0000256" key="1">
    <source>
        <dbReference type="SAM" id="Phobius"/>
    </source>
</evidence>
<dbReference type="RefSeq" id="WP_235011144.1">
    <property type="nucleotide sequence ID" value="NZ_FYAH01000002.1"/>
</dbReference>
<proteinExistence type="predicted"/>
<name>A0A1Y6KVB5_9GAMM</name>